<proteinExistence type="predicted"/>
<reference evidence="1 2" key="1">
    <citation type="submission" date="2019-01" db="EMBL/GenBank/DDBJ databases">
        <title>Draft genome sequences of Macrococcus caseolyticus, Macrococcus canis, Macrococcus bohemicus and Macrococcus goetzii.</title>
        <authorList>
            <person name="Mazhar S."/>
            <person name="Altermann E."/>
            <person name="Hill C."/>
            <person name="Mcauliffe O."/>
        </authorList>
    </citation>
    <scope>NUCLEOTIDE SEQUENCE [LARGE SCALE GENOMIC DNA]</scope>
    <source>
        <strain evidence="1 2">DPC7162</strain>
    </source>
</reference>
<evidence type="ECO:0000313" key="2">
    <source>
        <dbReference type="Proteomes" id="UP000294865"/>
    </source>
</evidence>
<comment type="caution">
    <text evidence="1">The sequence shown here is derived from an EMBL/GenBank/DDBJ whole genome shotgun (WGS) entry which is preliminary data.</text>
</comment>
<name>A0A4R6C256_9STAP</name>
<dbReference type="AlphaFoldDB" id="A0A4R6C256"/>
<dbReference type="Proteomes" id="UP000294865">
    <property type="component" value="Unassembled WGS sequence"/>
</dbReference>
<accession>A0A4R6C256</accession>
<dbReference type="EMBL" id="SDQG01000009">
    <property type="protein sequence ID" value="TDM15157.1"/>
    <property type="molecule type" value="Genomic_DNA"/>
</dbReference>
<sequence>MASPSLYEKFNIKKDDSIYKSVYVHDEYTEEGYPIVEVEANDGFFLDSIRTKSKYIKVRNQIMKKVYKYMKKNGIDETWITFYTKYGREDHLLYEDFMRENHLIK</sequence>
<protein>
    <submittedName>
        <fullName evidence="1">Uncharacterized protein</fullName>
    </submittedName>
</protein>
<organism evidence="1 2">
    <name type="scientific">Macrococcoides canis</name>
    <dbReference type="NCBI Taxonomy" id="1855823"/>
    <lineage>
        <taxon>Bacteria</taxon>
        <taxon>Bacillati</taxon>
        <taxon>Bacillota</taxon>
        <taxon>Bacilli</taxon>
        <taxon>Bacillales</taxon>
        <taxon>Staphylococcaceae</taxon>
        <taxon>Macrococcoides</taxon>
    </lineage>
</organism>
<dbReference type="RefSeq" id="WP_133420388.1">
    <property type="nucleotide sequence ID" value="NZ_SDGP01000007.1"/>
</dbReference>
<gene>
    <name evidence="1" type="ORF">ETI04_10635</name>
</gene>
<evidence type="ECO:0000313" key="1">
    <source>
        <dbReference type="EMBL" id="TDM15157.1"/>
    </source>
</evidence>